<evidence type="ECO:0000256" key="3">
    <source>
        <dbReference type="SAM" id="SignalP"/>
    </source>
</evidence>
<organism evidence="5 6">
    <name type="scientific">Vanessa tameamea</name>
    <name type="common">Kamehameha butterfly</name>
    <dbReference type="NCBI Taxonomy" id="334116"/>
    <lineage>
        <taxon>Eukaryota</taxon>
        <taxon>Metazoa</taxon>
        <taxon>Ecdysozoa</taxon>
        <taxon>Arthropoda</taxon>
        <taxon>Hexapoda</taxon>
        <taxon>Insecta</taxon>
        <taxon>Pterygota</taxon>
        <taxon>Neoptera</taxon>
        <taxon>Endopterygota</taxon>
        <taxon>Lepidoptera</taxon>
        <taxon>Glossata</taxon>
        <taxon>Ditrysia</taxon>
        <taxon>Papilionoidea</taxon>
        <taxon>Nymphalidae</taxon>
        <taxon>Nymphalinae</taxon>
        <taxon>Vanessa</taxon>
    </lineage>
</organism>
<keyword evidence="3" id="KW-0732">Signal</keyword>
<evidence type="ECO:0000256" key="1">
    <source>
        <dbReference type="ARBA" id="ARBA00006889"/>
    </source>
</evidence>
<evidence type="ECO:0000313" key="6">
    <source>
        <dbReference type="RefSeq" id="XP_026494394.2"/>
    </source>
</evidence>
<dbReference type="GO" id="GO:0005737">
    <property type="term" value="C:cytoplasm"/>
    <property type="evidence" value="ECO:0007669"/>
    <property type="project" value="TreeGrafter"/>
</dbReference>
<dbReference type="GeneID" id="113399465"/>
<name>A0A8B8IBG8_VANTA</name>
<dbReference type="InterPro" id="IPR000566">
    <property type="entry name" value="Lipocln_cytosolic_FA-bd_dom"/>
</dbReference>
<feature type="signal peptide" evidence="3">
    <location>
        <begin position="1"/>
        <end position="15"/>
    </location>
</feature>
<evidence type="ECO:0000313" key="5">
    <source>
        <dbReference type="Proteomes" id="UP001652626"/>
    </source>
</evidence>
<dbReference type="Gene3D" id="2.40.128.20">
    <property type="match status" value="1"/>
</dbReference>
<dbReference type="SUPFAM" id="SSF50814">
    <property type="entry name" value="Lipocalins"/>
    <property type="match status" value="1"/>
</dbReference>
<dbReference type="PANTHER" id="PTHR10612">
    <property type="entry name" value="APOLIPOPROTEIN D"/>
    <property type="match status" value="1"/>
</dbReference>
<dbReference type="AlphaFoldDB" id="A0A8B8IBG8"/>
<feature type="domain" description="Lipocalin/cytosolic fatty-acid binding" evidence="4">
    <location>
        <begin position="40"/>
        <end position="143"/>
    </location>
</feature>
<dbReference type="InterPro" id="IPR012674">
    <property type="entry name" value="Calycin"/>
</dbReference>
<dbReference type="Pfam" id="PF00061">
    <property type="entry name" value="Lipocalin"/>
    <property type="match status" value="1"/>
</dbReference>
<evidence type="ECO:0000259" key="4">
    <source>
        <dbReference type="Pfam" id="PF00061"/>
    </source>
</evidence>
<proteinExistence type="inferred from homology"/>
<dbReference type="GO" id="GO:0006629">
    <property type="term" value="P:lipid metabolic process"/>
    <property type="evidence" value="ECO:0007669"/>
    <property type="project" value="TreeGrafter"/>
</dbReference>
<dbReference type="InterPro" id="IPR022271">
    <property type="entry name" value="Lipocalin_ApoD"/>
</dbReference>
<feature type="chain" id="PRO_5045075223" evidence="3">
    <location>
        <begin position="16"/>
        <end position="146"/>
    </location>
</feature>
<dbReference type="PANTHER" id="PTHR10612:SF34">
    <property type="entry name" value="APOLIPOPROTEIN D"/>
    <property type="match status" value="1"/>
</dbReference>
<protein>
    <submittedName>
        <fullName evidence="6">Bilin-binding protein-like</fullName>
    </submittedName>
</protein>
<accession>A0A8B8IBG8</accession>
<dbReference type="PIRSF" id="PIRSF036893">
    <property type="entry name" value="Lipocalin_ApoD"/>
    <property type="match status" value="1"/>
</dbReference>
<dbReference type="OrthoDB" id="565904at2759"/>
<reference evidence="6" key="1">
    <citation type="submission" date="2025-08" db="UniProtKB">
        <authorList>
            <consortium name="RefSeq"/>
        </authorList>
    </citation>
    <scope>IDENTIFICATION</scope>
    <source>
        <tissue evidence="6">Whole body</tissue>
    </source>
</reference>
<dbReference type="Proteomes" id="UP001652626">
    <property type="component" value="Chromosome 19"/>
</dbReference>
<sequence>MYRFTVLIFVASVSAYVIIDSKCPEVTNVDNFDFKSYGHGVWYEIARYPDDLVKTSKCGALEYKQEGDVTKSRYTYVDNNKLMAIEGTARLAPDAGTTGKLIQKLHFGENGALVESDLSVLTIDYDNFFIDYYCQYDEVKKNSRGK</sequence>
<gene>
    <name evidence="6" type="primary">LOC113399465</name>
</gene>
<evidence type="ECO:0000256" key="2">
    <source>
        <dbReference type="PIRNR" id="PIRNR036893"/>
    </source>
</evidence>
<dbReference type="GO" id="GO:0000302">
    <property type="term" value="P:response to reactive oxygen species"/>
    <property type="evidence" value="ECO:0007669"/>
    <property type="project" value="TreeGrafter"/>
</dbReference>
<dbReference type="OMA" id="CPEVKSI"/>
<comment type="similarity">
    <text evidence="1 2">Belongs to the calycin superfamily. Lipocalin family.</text>
</comment>
<keyword evidence="5" id="KW-1185">Reference proteome</keyword>
<dbReference type="RefSeq" id="XP_026494394.2">
    <property type="nucleotide sequence ID" value="XM_026638609.2"/>
</dbReference>